<protein>
    <submittedName>
        <fullName evidence="1">ENR1 protein</fullName>
    </submittedName>
</protein>
<evidence type="ECO:0000313" key="2">
    <source>
        <dbReference type="Proteomes" id="UP000516988"/>
    </source>
</evidence>
<dbReference type="OrthoDB" id="8949317at2759"/>
<name>A0A7K6W4B0_STECA</name>
<gene>
    <name evidence="1" type="primary">Erv31_4</name>
    <name evidence="1" type="ORF">STECAR_R15528</name>
</gene>
<proteinExistence type="predicted"/>
<sequence>MLNRIIRLQAVVELISNQTTSALELLAKQQTQMRGAICQNRLILRYSLAEEGGARGKF</sequence>
<dbReference type="SUPFAM" id="SSF58069">
    <property type="entry name" value="Virus ectodomain"/>
    <property type="match status" value="1"/>
</dbReference>
<dbReference type="Proteomes" id="UP000516988">
    <property type="component" value="Unassembled WGS sequence"/>
</dbReference>
<evidence type="ECO:0000313" key="1">
    <source>
        <dbReference type="EMBL" id="NWX42192.1"/>
    </source>
</evidence>
<feature type="non-terminal residue" evidence="1">
    <location>
        <position position="58"/>
    </location>
</feature>
<comment type="caution">
    <text evidence="1">The sequence shown here is derived from an EMBL/GenBank/DDBJ whole genome shotgun (WGS) entry which is preliminary data.</text>
</comment>
<accession>A0A7K6W4B0</accession>
<organism evidence="1 2">
    <name type="scientific">Steatornis caripensis</name>
    <name type="common">Oilbird</name>
    <dbReference type="NCBI Taxonomy" id="48435"/>
    <lineage>
        <taxon>Eukaryota</taxon>
        <taxon>Metazoa</taxon>
        <taxon>Chordata</taxon>
        <taxon>Craniata</taxon>
        <taxon>Vertebrata</taxon>
        <taxon>Euteleostomi</taxon>
        <taxon>Archelosauria</taxon>
        <taxon>Archosauria</taxon>
        <taxon>Dinosauria</taxon>
        <taxon>Saurischia</taxon>
        <taxon>Theropoda</taxon>
        <taxon>Coelurosauria</taxon>
        <taxon>Aves</taxon>
        <taxon>Neognathae</taxon>
        <taxon>Neoaves</taxon>
        <taxon>Strisores</taxon>
        <taxon>Caprimulgiformes</taxon>
        <taxon>Steatornithidae</taxon>
        <taxon>Steatornis</taxon>
    </lineage>
</organism>
<dbReference type="AlphaFoldDB" id="A0A7K6W4B0"/>
<keyword evidence="2" id="KW-1185">Reference proteome</keyword>
<dbReference type="EMBL" id="VZSC01004617">
    <property type="protein sequence ID" value="NWX42192.1"/>
    <property type="molecule type" value="Genomic_DNA"/>
</dbReference>
<dbReference type="Gene3D" id="1.10.287.210">
    <property type="match status" value="1"/>
</dbReference>
<feature type="non-terminal residue" evidence="1">
    <location>
        <position position="1"/>
    </location>
</feature>
<reference evidence="1 2" key="1">
    <citation type="submission" date="2019-09" db="EMBL/GenBank/DDBJ databases">
        <title>Bird 10,000 Genomes (B10K) Project - Family phase.</title>
        <authorList>
            <person name="Zhang G."/>
        </authorList>
    </citation>
    <scope>NUCLEOTIDE SEQUENCE [LARGE SCALE GENOMIC DNA]</scope>
    <source>
        <strain evidence="1">OUT-0004</strain>
    </source>
</reference>